<name>A0A1V0UUZ9_9BACL</name>
<evidence type="ECO:0000313" key="2">
    <source>
        <dbReference type="Proteomes" id="UP000192727"/>
    </source>
</evidence>
<dbReference type="Proteomes" id="UP000192727">
    <property type="component" value="Chromosome"/>
</dbReference>
<proteinExistence type="predicted"/>
<gene>
    <name evidence="1" type="ORF">B7C51_15185</name>
</gene>
<accession>A0A1V0UUZ9</accession>
<organism evidence="1 2">
    <name type="scientific">Paenibacillus larvae subsp. pulvifaciens</name>
    <dbReference type="NCBI Taxonomy" id="1477"/>
    <lineage>
        <taxon>Bacteria</taxon>
        <taxon>Bacillati</taxon>
        <taxon>Bacillota</taxon>
        <taxon>Bacilli</taxon>
        <taxon>Bacillales</taxon>
        <taxon>Paenibacillaceae</taxon>
        <taxon>Paenibacillus</taxon>
    </lineage>
</organism>
<dbReference type="EMBL" id="CP020557">
    <property type="protein sequence ID" value="ARF68852.1"/>
    <property type="molecule type" value="Genomic_DNA"/>
</dbReference>
<evidence type="ECO:0000313" key="1">
    <source>
        <dbReference type="EMBL" id="ARF68852.1"/>
    </source>
</evidence>
<protein>
    <submittedName>
        <fullName evidence="1">Uncharacterized protein</fullName>
    </submittedName>
</protein>
<reference evidence="1 2" key="1">
    <citation type="submission" date="2017-03" db="EMBL/GenBank/DDBJ databases">
        <title>Paenibacillus larvae genome sequencing.</title>
        <authorList>
            <person name="Dingman D.W."/>
        </authorList>
    </citation>
    <scope>NUCLEOTIDE SEQUENCE [LARGE SCALE GENOMIC DNA]</scope>
    <source>
        <strain evidence="1 2">SAG 10367</strain>
    </source>
</reference>
<sequence length="107" mass="12311">MHCGQRSDNRPDCITHDIMFAKENMNELLVELQRTIHVHVEPLPVVNWEELFYTAGFSKMTCVTGPMSLMNVKGLIRDEGPLGAIPILKNGLKKEKRDHFKKNVYVF</sequence>
<dbReference type="AlphaFoldDB" id="A0A1V0UUZ9"/>